<gene>
    <name evidence="1" type="ORF">LCGC14_0376990</name>
</gene>
<name>A0A0F9WCB8_9ZZZZ</name>
<sequence length="97" mass="10619">MIINEKISQLAKEAGIAIDMMDIACTLHVAMQADEVKDLEAMLDFMGTTQLGRAANEPGFILSQVMHDINGCRAKHFNEPGSDVFVPRSHDFVAKTA</sequence>
<dbReference type="AlphaFoldDB" id="A0A0F9WCB8"/>
<reference evidence="1" key="1">
    <citation type="journal article" date="2015" name="Nature">
        <title>Complex archaea that bridge the gap between prokaryotes and eukaryotes.</title>
        <authorList>
            <person name="Spang A."/>
            <person name="Saw J.H."/>
            <person name="Jorgensen S.L."/>
            <person name="Zaremba-Niedzwiedzka K."/>
            <person name="Martijn J."/>
            <person name="Lind A.E."/>
            <person name="van Eijk R."/>
            <person name="Schleper C."/>
            <person name="Guy L."/>
            <person name="Ettema T.J."/>
        </authorList>
    </citation>
    <scope>NUCLEOTIDE SEQUENCE</scope>
</reference>
<comment type="caution">
    <text evidence="1">The sequence shown here is derived from an EMBL/GenBank/DDBJ whole genome shotgun (WGS) entry which is preliminary data.</text>
</comment>
<organism evidence="1">
    <name type="scientific">marine sediment metagenome</name>
    <dbReference type="NCBI Taxonomy" id="412755"/>
    <lineage>
        <taxon>unclassified sequences</taxon>
        <taxon>metagenomes</taxon>
        <taxon>ecological metagenomes</taxon>
    </lineage>
</organism>
<protein>
    <submittedName>
        <fullName evidence="1">Uncharacterized protein</fullName>
    </submittedName>
</protein>
<dbReference type="EMBL" id="LAZR01000303">
    <property type="protein sequence ID" value="KKN75823.1"/>
    <property type="molecule type" value="Genomic_DNA"/>
</dbReference>
<proteinExistence type="predicted"/>
<accession>A0A0F9WCB8</accession>
<evidence type="ECO:0000313" key="1">
    <source>
        <dbReference type="EMBL" id="KKN75823.1"/>
    </source>
</evidence>